<accession>A0A7J0EEZ6</accession>
<gene>
    <name evidence="2" type="ORF">Acr_03g0017990</name>
</gene>
<comment type="caution">
    <text evidence="2">The sequence shown here is derived from an EMBL/GenBank/DDBJ whole genome shotgun (WGS) entry which is preliminary data.</text>
</comment>
<feature type="compositionally biased region" description="Polar residues" evidence="1">
    <location>
        <begin position="13"/>
        <end position="41"/>
    </location>
</feature>
<proteinExistence type="predicted"/>
<organism evidence="2 3">
    <name type="scientific">Actinidia rufa</name>
    <dbReference type="NCBI Taxonomy" id="165716"/>
    <lineage>
        <taxon>Eukaryota</taxon>
        <taxon>Viridiplantae</taxon>
        <taxon>Streptophyta</taxon>
        <taxon>Embryophyta</taxon>
        <taxon>Tracheophyta</taxon>
        <taxon>Spermatophyta</taxon>
        <taxon>Magnoliopsida</taxon>
        <taxon>eudicotyledons</taxon>
        <taxon>Gunneridae</taxon>
        <taxon>Pentapetalae</taxon>
        <taxon>asterids</taxon>
        <taxon>Ericales</taxon>
        <taxon>Actinidiaceae</taxon>
        <taxon>Actinidia</taxon>
    </lineage>
</organism>
<dbReference type="EMBL" id="BJWL01000003">
    <property type="protein sequence ID" value="GFY85025.1"/>
    <property type="molecule type" value="Genomic_DNA"/>
</dbReference>
<sequence>MSNHGEDKRERTSPATPKSGNNSRCQTGENQSQQHLKQVQLSSLSHSIIDVPSASASANPFGSVDLAKLNALVIKKDNDVLNEFGGVEGVARALQADGEVGICGDPDDLSLPT</sequence>
<dbReference type="AlphaFoldDB" id="A0A7J0EEZ6"/>
<name>A0A7J0EEZ6_9ERIC</name>
<evidence type="ECO:0000313" key="3">
    <source>
        <dbReference type="Proteomes" id="UP000585474"/>
    </source>
</evidence>
<dbReference type="Proteomes" id="UP000585474">
    <property type="component" value="Unassembled WGS sequence"/>
</dbReference>
<keyword evidence="3" id="KW-1185">Reference proteome</keyword>
<evidence type="ECO:0000256" key="1">
    <source>
        <dbReference type="SAM" id="MobiDB-lite"/>
    </source>
</evidence>
<evidence type="ECO:0000313" key="2">
    <source>
        <dbReference type="EMBL" id="GFY85025.1"/>
    </source>
</evidence>
<feature type="compositionally biased region" description="Basic and acidic residues" evidence="1">
    <location>
        <begin position="1"/>
        <end position="12"/>
    </location>
</feature>
<protein>
    <submittedName>
        <fullName evidence="2">Uncharacterized protein</fullName>
    </submittedName>
</protein>
<reference evidence="2 3" key="1">
    <citation type="submission" date="2019-07" db="EMBL/GenBank/DDBJ databases">
        <title>De Novo Assembly of kiwifruit Actinidia rufa.</title>
        <authorList>
            <person name="Sugita-Konishi S."/>
            <person name="Sato K."/>
            <person name="Mori E."/>
            <person name="Abe Y."/>
            <person name="Kisaki G."/>
            <person name="Hamano K."/>
            <person name="Suezawa K."/>
            <person name="Otani M."/>
            <person name="Fukuda T."/>
            <person name="Manabe T."/>
            <person name="Gomi K."/>
            <person name="Tabuchi M."/>
            <person name="Akimitsu K."/>
            <person name="Kataoka I."/>
        </authorList>
    </citation>
    <scope>NUCLEOTIDE SEQUENCE [LARGE SCALE GENOMIC DNA]</scope>
    <source>
        <strain evidence="3">cv. Fuchu</strain>
    </source>
</reference>
<feature type="region of interest" description="Disordered" evidence="1">
    <location>
        <begin position="1"/>
        <end position="41"/>
    </location>
</feature>